<reference evidence="1" key="1">
    <citation type="submission" date="2020-04" db="EMBL/GenBank/DDBJ databases">
        <title>Draft genome resource of the tomato pathogen Pseudocercospora fuligena.</title>
        <authorList>
            <person name="Zaccaron A."/>
        </authorList>
    </citation>
    <scope>NUCLEOTIDE SEQUENCE</scope>
    <source>
        <strain evidence="1">PF001</strain>
    </source>
</reference>
<gene>
    <name evidence="1" type="ORF">HII31_11948</name>
</gene>
<organism evidence="1 2">
    <name type="scientific">Pseudocercospora fuligena</name>
    <dbReference type="NCBI Taxonomy" id="685502"/>
    <lineage>
        <taxon>Eukaryota</taxon>
        <taxon>Fungi</taxon>
        <taxon>Dikarya</taxon>
        <taxon>Ascomycota</taxon>
        <taxon>Pezizomycotina</taxon>
        <taxon>Dothideomycetes</taxon>
        <taxon>Dothideomycetidae</taxon>
        <taxon>Mycosphaerellales</taxon>
        <taxon>Mycosphaerellaceae</taxon>
        <taxon>Pseudocercospora</taxon>
    </lineage>
</organism>
<dbReference type="AlphaFoldDB" id="A0A8H6R8U7"/>
<keyword evidence="2" id="KW-1185">Reference proteome</keyword>
<evidence type="ECO:0000313" key="1">
    <source>
        <dbReference type="EMBL" id="KAF7186716.1"/>
    </source>
</evidence>
<protein>
    <submittedName>
        <fullName evidence="1">Putative oxidoreductase yanE</fullName>
    </submittedName>
</protein>
<dbReference type="Gene3D" id="2.60.120.10">
    <property type="entry name" value="Jelly Rolls"/>
    <property type="match status" value="1"/>
</dbReference>
<dbReference type="InterPro" id="IPR014710">
    <property type="entry name" value="RmlC-like_jellyroll"/>
</dbReference>
<dbReference type="OrthoDB" id="9976870at2759"/>
<name>A0A8H6R8U7_9PEZI</name>
<dbReference type="InterPro" id="IPR011051">
    <property type="entry name" value="RmlC_Cupin_sf"/>
</dbReference>
<dbReference type="EMBL" id="JABCIY010000248">
    <property type="protein sequence ID" value="KAF7186716.1"/>
    <property type="molecule type" value="Genomic_DNA"/>
</dbReference>
<proteinExistence type="predicted"/>
<dbReference type="SUPFAM" id="SSF51182">
    <property type="entry name" value="RmlC-like cupins"/>
    <property type="match status" value="1"/>
</dbReference>
<accession>A0A8H6R8U7</accession>
<comment type="caution">
    <text evidence="1">The sequence shown here is derived from an EMBL/GenBank/DDBJ whole genome shotgun (WGS) entry which is preliminary data.</text>
</comment>
<sequence length="217" mass="24405">MAVDFHKKRRVLRGPHAVFDGSIVVEFLEPDGIDASVLIKTTVKAGHPLVAKGKKHPISPPLHVHFDQSESFKVLSGKFGITTGYKQTDLILTPESEVREVPPMQPHYPWIVADTSGEDSVVLAWAHPTSVPKAMDDEFFETIFMHVSQAFEEGRMPNLLQLMLSQHETNSCGVMLPSAWWLGDLRWWIPWKLQGALAAVARLMGYKPMLEKVDKQK</sequence>
<dbReference type="Proteomes" id="UP000660729">
    <property type="component" value="Unassembled WGS sequence"/>
</dbReference>
<evidence type="ECO:0000313" key="2">
    <source>
        <dbReference type="Proteomes" id="UP000660729"/>
    </source>
</evidence>